<dbReference type="PANTHER" id="PTHR14187:SF5">
    <property type="entry name" value="HEAT SHOCK 70 KDA PROTEIN 12A"/>
    <property type="match status" value="1"/>
</dbReference>
<evidence type="ECO:0000313" key="2">
    <source>
        <dbReference type="Proteomes" id="UP000023152"/>
    </source>
</evidence>
<accession>X6M7K4</accession>
<evidence type="ECO:0000313" key="1">
    <source>
        <dbReference type="EMBL" id="ETO09641.1"/>
    </source>
</evidence>
<dbReference type="OrthoDB" id="2963168at2759"/>
<dbReference type="PANTHER" id="PTHR14187">
    <property type="entry name" value="ALPHA KINASE/ELONGATION FACTOR 2 KINASE"/>
    <property type="match status" value="1"/>
</dbReference>
<dbReference type="AlphaFoldDB" id="X6M7K4"/>
<dbReference type="Gene3D" id="3.30.420.40">
    <property type="match status" value="1"/>
</dbReference>
<gene>
    <name evidence="1" type="ORF">RFI_27738</name>
</gene>
<dbReference type="EMBL" id="ASPP01023970">
    <property type="protein sequence ID" value="ETO09641.1"/>
    <property type="molecule type" value="Genomic_DNA"/>
</dbReference>
<comment type="caution">
    <text evidence="1">The sequence shown here is derived from an EMBL/GenBank/DDBJ whole genome shotgun (WGS) entry which is preliminary data.</text>
</comment>
<protein>
    <submittedName>
        <fullName evidence="1">Uncharacterized protein</fullName>
    </submittedName>
</protein>
<organism evidence="1 2">
    <name type="scientific">Reticulomyxa filosa</name>
    <dbReference type="NCBI Taxonomy" id="46433"/>
    <lineage>
        <taxon>Eukaryota</taxon>
        <taxon>Sar</taxon>
        <taxon>Rhizaria</taxon>
        <taxon>Retaria</taxon>
        <taxon>Foraminifera</taxon>
        <taxon>Monothalamids</taxon>
        <taxon>Reticulomyxidae</taxon>
        <taxon>Reticulomyxa</taxon>
    </lineage>
</organism>
<keyword evidence="2" id="KW-1185">Reference proteome</keyword>
<proteinExistence type="predicted"/>
<reference evidence="1 2" key="1">
    <citation type="journal article" date="2013" name="Curr. Biol.">
        <title>The Genome of the Foraminiferan Reticulomyxa filosa.</title>
        <authorList>
            <person name="Glockner G."/>
            <person name="Hulsmann N."/>
            <person name="Schleicher M."/>
            <person name="Noegel A.A."/>
            <person name="Eichinger L."/>
            <person name="Gallinger C."/>
            <person name="Pawlowski J."/>
            <person name="Sierra R."/>
            <person name="Euteneuer U."/>
            <person name="Pillet L."/>
            <person name="Moustafa A."/>
            <person name="Platzer M."/>
            <person name="Groth M."/>
            <person name="Szafranski K."/>
            <person name="Schliwa M."/>
        </authorList>
    </citation>
    <scope>NUCLEOTIDE SEQUENCE [LARGE SCALE GENOMIC DNA]</scope>
</reference>
<name>X6M7K4_RETFI</name>
<sequence>MSSEIFDQLIGIDFGSFGSAAVACEHAKPGSIPRIDLIKPSDGCTQTTDYTKSKNLSALLLNRETKDVDCWGFKAEEKYSQLTVLCSISCYSTKEKRKRVTPDSDTFEMPATLLFTLMLNSIKETALAQVEVTRKDAFGEAYRPLDPKKVLYVLTVPALWDDEVNLKRKKKYITCISVF</sequence>
<dbReference type="Proteomes" id="UP000023152">
    <property type="component" value="Unassembled WGS sequence"/>
</dbReference>